<evidence type="ECO:0000259" key="1">
    <source>
        <dbReference type="Pfam" id="PF17989"/>
    </source>
</evidence>
<dbReference type="AlphaFoldDB" id="A0A0S4SWM4"/>
<dbReference type="Pfam" id="PF17989">
    <property type="entry name" value="ALP_N"/>
    <property type="match status" value="1"/>
</dbReference>
<dbReference type="RefSeq" id="WP_059427691.1">
    <property type="nucleotide sequence ID" value="NZ_FAUT01000002.1"/>
</dbReference>
<dbReference type="Pfam" id="PF21522">
    <property type="entry name" value="MreB-like_C"/>
    <property type="match status" value="1"/>
</dbReference>
<evidence type="ECO:0000259" key="2">
    <source>
        <dbReference type="Pfam" id="PF21522"/>
    </source>
</evidence>
<comment type="caution">
    <text evidence="3">The sequence shown here is derived from an EMBL/GenBank/DDBJ whole genome shotgun (WGS) entry which is preliminary data.</text>
</comment>
<feature type="domain" description="Actin-like protein N-terminal" evidence="1">
    <location>
        <begin position="4"/>
        <end position="140"/>
    </location>
</feature>
<dbReference type="Gene3D" id="3.30.420.40">
    <property type="match status" value="2"/>
</dbReference>
<reference evidence="3 4" key="1">
    <citation type="submission" date="2015-11" db="EMBL/GenBank/DDBJ databases">
        <authorList>
            <consortium name="Pathogen Informatics"/>
        </authorList>
    </citation>
    <scope>NUCLEOTIDE SEQUENCE [LARGE SCALE GENOMIC DNA]</scope>
    <source>
        <strain evidence="3 4">006A-0059</strain>
    </source>
</reference>
<dbReference type="InterPro" id="IPR040607">
    <property type="entry name" value="ALP_N"/>
</dbReference>
<keyword evidence="4" id="KW-1185">Reference proteome</keyword>
<protein>
    <submittedName>
        <fullName evidence="3">PRTRC system protein D</fullName>
    </submittedName>
</protein>
<dbReference type="InterPro" id="IPR049067">
    <property type="entry name" value="MreB-like_C"/>
</dbReference>
<evidence type="ECO:0000313" key="3">
    <source>
        <dbReference type="EMBL" id="CUU90898.1"/>
    </source>
</evidence>
<feature type="domain" description="Actin homologue MreB-like C-terminal" evidence="2">
    <location>
        <begin position="165"/>
        <end position="287"/>
    </location>
</feature>
<organism evidence="3 4">
    <name type="scientific">Campylobacter hyointestinalis subsp. hyointestinalis</name>
    <dbReference type="NCBI Taxonomy" id="91352"/>
    <lineage>
        <taxon>Bacteria</taxon>
        <taxon>Pseudomonadati</taxon>
        <taxon>Campylobacterota</taxon>
        <taxon>Epsilonproteobacteria</taxon>
        <taxon>Campylobacterales</taxon>
        <taxon>Campylobacteraceae</taxon>
        <taxon>Campylobacter</taxon>
    </lineage>
</organism>
<proteinExistence type="predicted"/>
<dbReference type="InterPro" id="IPR043129">
    <property type="entry name" value="ATPase_NBD"/>
</dbReference>
<accession>A0A0S4SWM4</accession>
<sequence>MRLALDIGFGHTKYAYHDGKQMIIGKIPSVVATTVENLDDLSSDVLEYDGTTYYVGNLALKSKKKDIIEIDDYEKLETYSPLLIAQVIKENNITDITEISCGLSPAHKDNNAAYKSAIEHFIISKNEYNFKISLLPQGVGAVKCIQGNIDNKNFSSMKGVKDYLIVDIGFNTTDMVFVFGGNIQKGKISKDNSFENTGVTVIAKNMQDHIRKEYDKSMTIDQCLETIMKNGFLHRGEWFDMTDVVAKFKYEYAKQTMNFLEKNYGDEFDNMEKVCFVGGGAYFIDKNYAKNIEVFENSEYMNVIGNLIFDNK</sequence>
<gene>
    <name evidence="3" type="ORF">ERS686654_02191</name>
</gene>
<dbReference type="SUPFAM" id="SSF53067">
    <property type="entry name" value="Actin-like ATPase domain"/>
    <property type="match status" value="2"/>
</dbReference>
<dbReference type="EMBL" id="FAVB01000013">
    <property type="protein sequence ID" value="CUU90898.1"/>
    <property type="molecule type" value="Genomic_DNA"/>
</dbReference>
<name>A0A0S4SWM4_CAMHY</name>
<evidence type="ECO:0000313" key="4">
    <source>
        <dbReference type="Proteomes" id="UP000052237"/>
    </source>
</evidence>
<dbReference type="GeneID" id="29473477"/>
<dbReference type="Proteomes" id="UP000052237">
    <property type="component" value="Unassembled WGS sequence"/>
</dbReference>